<dbReference type="KEGG" id="btho:Btheta7330_04526"/>
<organism evidence="2 3">
    <name type="scientific">Bacteroides thetaiotaomicron</name>
    <dbReference type="NCBI Taxonomy" id="818"/>
    <lineage>
        <taxon>Bacteria</taxon>
        <taxon>Pseudomonadati</taxon>
        <taxon>Bacteroidota</taxon>
        <taxon>Bacteroidia</taxon>
        <taxon>Bacteroidales</taxon>
        <taxon>Bacteroidaceae</taxon>
        <taxon>Bacteroides</taxon>
    </lineage>
</organism>
<dbReference type="Proteomes" id="UP000095576">
    <property type="component" value="Unassembled WGS sequence"/>
</dbReference>
<proteinExistence type="predicted"/>
<accession>A0A0P0EZV9</accession>
<dbReference type="PATRIC" id="fig|818.23.peg.4661"/>
<gene>
    <name evidence="1" type="ORF">ERS852511_03290</name>
    <name evidence="2" type="ORF">ERS852557_03430</name>
</gene>
<reference evidence="3 4" key="1">
    <citation type="submission" date="2015-09" db="EMBL/GenBank/DDBJ databases">
        <authorList>
            <consortium name="Pathogen Informatics"/>
        </authorList>
    </citation>
    <scope>NUCLEOTIDE SEQUENCE [LARGE SCALE GENOMIC DNA]</scope>
    <source>
        <strain evidence="1 4">2789STDY5834899</strain>
        <strain evidence="2 3">2789STDY5834945</strain>
    </source>
</reference>
<dbReference type="EMBL" id="CZBI01000005">
    <property type="protein sequence ID" value="CUQ30223.1"/>
    <property type="molecule type" value="Genomic_DNA"/>
</dbReference>
<sequence>MQICVKMHILSIKMRKEKEEGTAYLCNVGKWIP</sequence>
<name>A0A0P0EZV9_BACT4</name>
<evidence type="ECO:0000313" key="3">
    <source>
        <dbReference type="Proteomes" id="UP000095541"/>
    </source>
</evidence>
<evidence type="ECO:0000313" key="1">
    <source>
        <dbReference type="EMBL" id="CUP80971.1"/>
    </source>
</evidence>
<dbReference type="EMBL" id="CZAP01000013">
    <property type="protein sequence ID" value="CUP80971.1"/>
    <property type="molecule type" value="Genomic_DNA"/>
</dbReference>
<evidence type="ECO:0000313" key="4">
    <source>
        <dbReference type="Proteomes" id="UP000095576"/>
    </source>
</evidence>
<dbReference type="AlphaFoldDB" id="A0A0P0EZV9"/>
<evidence type="ECO:0000313" key="2">
    <source>
        <dbReference type="EMBL" id="CUQ30223.1"/>
    </source>
</evidence>
<protein>
    <submittedName>
        <fullName evidence="2">Uncharacterized protein</fullName>
    </submittedName>
</protein>
<dbReference type="Proteomes" id="UP000095541">
    <property type="component" value="Unassembled WGS sequence"/>
</dbReference>